<dbReference type="AlphaFoldDB" id="X0V0H4"/>
<protein>
    <submittedName>
        <fullName evidence="1">Uncharacterized protein</fullName>
    </submittedName>
</protein>
<evidence type="ECO:0000313" key="1">
    <source>
        <dbReference type="EMBL" id="GAG04937.1"/>
    </source>
</evidence>
<organism evidence="1">
    <name type="scientific">marine sediment metagenome</name>
    <dbReference type="NCBI Taxonomy" id="412755"/>
    <lineage>
        <taxon>unclassified sequences</taxon>
        <taxon>metagenomes</taxon>
        <taxon>ecological metagenomes</taxon>
    </lineage>
</organism>
<dbReference type="EMBL" id="BARS01021552">
    <property type="protein sequence ID" value="GAG04937.1"/>
    <property type="molecule type" value="Genomic_DNA"/>
</dbReference>
<comment type="caution">
    <text evidence="1">The sequence shown here is derived from an EMBL/GenBank/DDBJ whole genome shotgun (WGS) entry which is preliminary data.</text>
</comment>
<gene>
    <name evidence="1" type="ORF">S01H1_34603</name>
</gene>
<name>X0V0H4_9ZZZZ</name>
<proteinExistence type="predicted"/>
<accession>X0V0H4</accession>
<sequence length="33" mass="3904">MVEFGKKEKQTTIRKLSECLRKKTELAFCPKCE</sequence>
<reference evidence="1" key="1">
    <citation type="journal article" date="2014" name="Front. Microbiol.">
        <title>High frequency of phylogenetically diverse reductive dehalogenase-homologous genes in deep subseafloor sedimentary metagenomes.</title>
        <authorList>
            <person name="Kawai M."/>
            <person name="Futagami T."/>
            <person name="Toyoda A."/>
            <person name="Takaki Y."/>
            <person name="Nishi S."/>
            <person name="Hori S."/>
            <person name="Arai W."/>
            <person name="Tsubouchi T."/>
            <person name="Morono Y."/>
            <person name="Uchiyama I."/>
            <person name="Ito T."/>
            <person name="Fujiyama A."/>
            <person name="Inagaki F."/>
            <person name="Takami H."/>
        </authorList>
    </citation>
    <scope>NUCLEOTIDE SEQUENCE</scope>
    <source>
        <strain evidence="1">Expedition CK06-06</strain>
    </source>
</reference>
<feature type="non-terminal residue" evidence="1">
    <location>
        <position position="33"/>
    </location>
</feature>